<feature type="region of interest" description="Disordered" evidence="8">
    <location>
        <begin position="62"/>
        <end position="97"/>
    </location>
</feature>
<evidence type="ECO:0000256" key="1">
    <source>
        <dbReference type="ARBA" id="ARBA00004162"/>
    </source>
</evidence>
<keyword evidence="5 9" id="KW-1133">Transmembrane helix</keyword>
<keyword evidence="12" id="KW-1185">Reference proteome</keyword>
<dbReference type="NCBIfam" id="NF005831">
    <property type="entry name" value="PRK07734.1"/>
    <property type="match status" value="1"/>
</dbReference>
<dbReference type="GO" id="GO:0005886">
    <property type="term" value="C:plasma membrane"/>
    <property type="evidence" value="ECO:0007669"/>
    <property type="project" value="UniProtKB-SubCell"/>
</dbReference>
<name>A0A4U1D1U9_9BACI</name>
<accession>A0A4U1D1U9</accession>
<dbReference type="AlphaFoldDB" id="A0A4U1D1U9"/>
<evidence type="ECO:0000256" key="5">
    <source>
        <dbReference type="ARBA" id="ARBA00022989"/>
    </source>
</evidence>
<keyword evidence="3" id="KW-1003">Cell membrane</keyword>
<dbReference type="CDD" id="cd07185">
    <property type="entry name" value="OmpA_C-like"/>
    <property type="match status" value="1"/>
</dbReference>
<dbReference type="InterPro" id="IPR025713">
    <property type="entry name" value="MotB-like_N_dom"/>
</dbReference>
<keyword evidence="11" id="KW-0282">Flagellum</keyword>
<dbReference type="PANTHER" id="PTHR30329:SF21">
    <property type="entry name" value="LIPOPROTEIN YIAD-RELATED"/>
    <property type="match status" value="1"/>
</dbReference>
<dbReference type="Pfam" id="PF13677">
    <property type="entry name" value="MotB_plug"/>
    <property type="match status" value="1"/>
</dbReference>
<dbReference type="Gene3D" id="3.30.1330.60">
    <property type="entry name" value="OmpA-like domain"/>
    <property type="match status" value="1"/>
</dbReference>
<evidence type="ECO:0000256" key="9">
    <source>
        <dbReference type="SAM" id="Phobius"/>
    </source>
</evidence>
<reference evidence="11 12" key="1">
    <citation type="journal article" date="2011" name="J. Microbiol.">
        <title>Bacillus kyonggiensis sp. nov., isolated from soil of a lettuce field.</title>
        <authorList>
            <person name="Dong K."/>
            <person name="Lee S."/>
        </authorList>
    </citation>
    <scope>NUCLEOTIDE SEQUENCE [LARGE SCALE GENOMIC DNA]</scope>
    <source>
        <strain evidence="11 12">NB22</strain>
    </source>
</reference>
<keyword evidence="11" id="KW-0966">Cell projection</keyword>
<evidence type="ECO:0000313" key="11">
    <source>
        <dbReference type="EMBL" id="TKC15137.1"/>
    </source>
</evidence>
<comment type="similarity">
    <text evidence="2">Belongs to the MotB family.</text>
</comment>
<dbReference type="EMBL" id="SWBM01000006">
    <property type="protein sequence ID" value="TKC15137.1"/>
    <property type="molecule type" value="Genomic_DNA"/>
</dbReference>
<dbReference type="OrthoDB" id="9815217at2"/>
<evidence type="ECO:0000256" key="6">
    <source>
        <dbReference type="ARBA" id="ARBA00023136"/>
    </source>
</evidence>
<dbReference type="InterPro" id="IPR050330">
    <property type="entry name" value="Bact_OuterMem_StrucFunc"/>
</dbReference>
<organism evidence="11 12">
    <name type="scientific">Robertmurraya kyonggiensis</name>
    <dbReference type="NCBI Taxonomy" id="1037680"/>
    <lineage>
        <taxon>Bacteria</taxon>
        <taxon>Bacillati</taxon>
        <taxon>Bacillota</taxon>
        <taxon>Bacilli</taxon>
        <taxon>Bacillales</taxon>
        <taxon>Bacillaceae</taxon>
        <taxon>Robertmurraya</taxon>
    </lineage>
</organism>
<dbReference type="RefSeq" id="WP_136833225.1">
    <property type="nucleotide sequence ID" value="NZ_SWBM01000006.1"/>
</dbReference>
<protein>
    <submittedName>
        <fullName evidence="11">Flagellar motor protein MotB</fullName>
    </submittedName>
</protein>
<keyword evidence="11" id="KW-0969">Cilium</keyword>
<evidence type="ECO:0000256" key="3">
    <source>
        <dbReference type="ARBA" id="ARBA00022475"/>
    </source>
</evidence>
<feature type="domain" description="OmpA-like" evidence="10">
    <location>
        <begin position="126"/>
        <end position="248"/>
    </location>
</feature>
<evidence type="ECO:0000256" key="7">
    <source>
        <dbReference type="PROSITE-ProRule" id="PRU00473"/>
    </source>
</evidence>
<dbReference type="PROSITE" id="PS51123">
    <property type="entry name" value="OMPA_2"/>
    <property type="match status" value="1"/>
</dbReference>
<keyword evidence="6 7" id="KW-0472">Membrane</keyword>
<dbReference type="PANTHER" id="PTHR30329">
    <property type="entry name" value="STATOR ELEMENT OF FLAGELLAR MOTOR COMPLEX"/>
    <property type="match status" value="1"/>
</dbReference>
<gene>
    <name evidence="11" type="primary">motB</name>
    <name evidence="11" type="ORF">FA727_19825</name>
</gene>
<dbReference type="SUPFAM" id="SSF103088">
    <property type="entry name" value="OmpA-like"/>
    <property type="match status" value="1"/>
</dbReference>
<dbReference type="InterPro" id="IPR036737">
    <property type="entry name" value="OmpA-like_sf"/>
</dbReference>
<evidence type="ECO:0000256" key="2">
    <source>
        <dbReference type="ARBA" id="ARBA00008914"/>
    </source>
</evidence>
<feature type="compositionally biased region" description="Basic and acidic residues" evidence="8">
    <location>
        <begin position="81"/>
        <end position="97"/>
    </location>
</feature>
<comment type="subcellular location">
    <subcellularLocation>
        <location evidence="1">Cell membrane</location>
        <topology evidence="1">Single-pass membrane protein</topology>
    </subcellularLocation>
</comment>
<evidence type="ECO:0000256" key="4">
    <source>
        <dbReference type="ARBA" id="ARBA00022692"/>
    </source>
</evidence>
<dbReference type="Proteomes" id="UP000307756">
    <property type="component" value="Unassembled WGS sequence"/>
</dbReference>
<keyword evidence="4 9" id="KW-0812">Transmembrane</keyword>
<proteinExistence type="inferred from homology"/>
<evidence type="ECO:0000256" key="8">
    <source>
        <dbReference type="SAM" id="MobiDB-lite"/>
    </source>
</evidence>
<comment type="caution">
    <text evidence="11">The sequence shown here is derived from an EMBL/GenBank/DDBJ whole genome shotgun (WGS) entry which is preliminary data.</text>
</comment>
<sequence length="259" mass="29484">MIRRHKKNHNGEDHIDETWLIPYADLLTLLLALFIMLFASSSIDAVKFKQLADSLNSSINGGTGMMDYPSPIPKEQNQSLNKEDAKNENNKKPELEDQKLTELQTKINNYINEKKLNNEIKAELNEDGLLITILNGALFDEGKADIKIDKQYIIREISNLLVSESERKIIIAGHTDNTPIQNSSFDSNWDLSGIRSVNFLSILLENNKLNPDRFSVQGFGEYKPIETNSTVEGRAKNRRVELLIVANNYVLTNIRRRTV</sequence>
<evidence type="ECO:0000259" key="10">
    <source>
        <dbReference type="PROSITE" id="PS51123"/>
    </source>
</evidence>
<feature type="transmembrane region" description="Helical" evidence="9">
    <location>
        <begin position="20"/>
        <end position="39"/>
    </location>
</feature>
<evidence type="ECO:0000313" key="12">
    <source>
        <dbReference type="Proteomes" id="UP000307756"/>
    </source>
</evidence>
<dbReference type="InterPro" id="IPR006665">
    <property type="entry name" value="OmpA-like"/>
</dbReference>
<dbReference type="Pfam" id="PF00691">
    <property type="entry name" value="OmpA"/>
    <property type="match status" value="1"/>
</dbReference>